<dbReference type="Pfam" id="PF02518">
    <property type="entry name" value="HATPase_c"/>
    <property type="match status" value="1"/>
</dbReference>
<keyword evidence="8" id="KW-0418">Kinase</keyword>
<dbReference type="Gene3D" id="2.60.40.2380">
    <property type="match status" value="1"/>
</dbReference>
<dbReference type="PANTHER" id="PTHR34220">
    <property type="entry name" value="SENSOR HISTIDINE KINASE YPDA"/>
    <property type="match status" value="1"/>
</dbReference>
<dbReference type="InterPro" id="IPR011622">
    <property type="entry name" value="7TMR_DISM_rcpt_extracell_dom2"/>
</dbReference>
<feature type="domain" description="7TM-DISM receptor extracellular" evidence="6">
    <location>
        <begin position="188"/>
        <end position="393"/>
    </location>
</feature>
<evidence type="ECO:0000259" key="7">
    <source>
        <dbReference type="Pfam" id="PF07696"/>
    </source>
</evidence>
<feature type="domain" description="Signal transduction histidine kinase internal region" evidence="5">
    <location>
        <begin position="478"/>
        <end position="557"/>
    </location>
</feature>
<evidence type="ECO:0000313" key="8">
    <source>
        <dbReference type="EMBL" id="GAA4418208.1"/>
    </source>
</evidence>
<dbReference type="InterPro" id="IPR010559">
    <property type="entry name" value="Sig_transdc_His_kin_internal"/>
</dbReference>
<keyword evidence="1" id="KW-0175">Coiled coil</keyword>
<dbReference type="PANTHER" id="PTHR34220:SF7">
    <property type="entry name" value="SENSOR HISTIDINE KINASE YPDA"/>
    <property type="match status" value="1"/>
</dbReference>
<feature type="transmembrane region" description="Helical" evidence="2">
    <location>
        <begin position="312"/>
        <end position="332"/>
    </location>
</feature>
<feature type="transmembrane region" description="Helical" evidence="2">
    <location>
        <begin position="372"/>
        <end position="391"/>
    </location>
</feature>
<dbReference type="InterPro" id="IPR003594">
    <property type="entry name" value="HATPase_dom"/>
</dbReference>
<dbReference type="Pfam" id="PF07695">
    <property type="entry name" value="7TMR-DISM_7TM"/>
    <property type="match status" value="1"/>
</dbReference>
<evidence type="ECO:0000259" key="4">
    <source>
        <dbReference type="Pfam" id="PF02518"/>
    </source>
</evidence>
<feature type="chain" id="PRO_5045552223" evidence="3">
    <location>
        <begin position="31"/>
        <end position="692"/>
    </location>
</feature>
<dbReference type="GO" id="GO:0016301">
    <property type="term" value="F:kinase activity"/>
    <property type="evidence" value="ECO:0007669"/>
    <property type="project" value="UniProtKB-KW"/>
</dbReference>
<organism evidence="8 9">
    <name type="scientific">Nibrella viscosa</name>
    <dbReference type="NCBI Taxonomy" id="1084524"/>
    <lineage>
        <taxon>Bacteria</taxon>
        <taxon>Pseudomonadati</taxon>
        <taxon>Bacteroidota</taxon>
        <taxon>Cytophagia</taxon>
        <taxon>Cytophagales</taxon>
        <taxon>Spirosomataceae</taxon>
        <taxon>Nibrella</taxon>
    </lineage>
</organism>
<feature type="domain" description="Histidine kinase/HSP90-like ATPase" evidence="4">
    <location>
        <begin position="579"/>
        <end position="684"/>
    </location>
</feature>
<evidence type="ECO:0000256" key="1">
    <source>
        <dbReference type="SAM" id="Coils"/>
    </source>
</evidence>
<keyword evidence="8" id="KW-0808">Transferase</keyword>
<name>A0ABP8KXD4_9BACT</name>
<feature type="transmembrane region" description="Helical" evidence="2">
    <location>
        <begin position="287"/>
        <end position="306"/>
    </location>
</feature>
<feature type="signal peptide" evidence="3">
    <location>
        <begin position="1"/>
        <end position="30"/>
    </location>
</feature>
<feature type="transmembrane region" description="Helical" evidence="2">
    <location>
        <begin position="190"/>
        <end position="211"/>
    </location>
</feature>
<keyword evidence="9" id="KW-1185">Reference proteome</keyword>
<keyword evidence="2" id="KW-0472">Membrane</keyword>
<reference evidence="9" key="1">
    <citation type="journal article" date="2019" name="Int. J. Syst. Evol. Microbiol.">
        <title>The Global Catalogue of Microorganisms (GCM) 10K type strain sequencing project: providing services to taxonomists for standard genome sequencing and annotation.</title>
        <authorList>
            <consortium name="The Broad Institute Genomics Platform"/>
            <consortium name="The Broad Institute Genome Sequencing Center for Infectious Disease"/>
            <person name="Wu L."/>
            <person name="Ma J."/>
        </authorList>
    </citation>
    <scope>NUCLEOTIDE SEQUENCE [LARGE SCALE GENOMIC DNA]</scope>
    <source>
        <strain evidence="9">JCM 17925</strain>
    </source>
</reference>
<dbReference type="InterPro" id="IPR036890">
    <property type="entry name" value="HATPase_C_sf"/>
</dbReference>
<dbReference type="Proteomes" id="UP001500936">
    <property type="component" value="Unassembled WGS sequence"/>
</dbReference>
<comment type="caution">
    <text evidence="8">The sequence shown here is derived from an EMBL/GenBank/DDBJ whole genome shotgun (WGS) entry which is preliminary data.</text>
</comment>
<evidence type="ECO:0000256" key="2">
    <source>
        <dbReference type="SAM" id="Phobius"/>
    </source>
</evidence>
<sequence length="692" mass="78998">MKNSLTRYLKSLLMLLRILSAGLSGTPLMAQSAGEVIYAYTQSLLELGRHVRIYKDPKATLDIRQVRQLPDSLFEPSRQDVLNFGLTGARIWLKVTLQNRANEPLYLLFRTQDINAVDAYITGPAGSTAFHTGTYRPFRNRYFLTNSVVLKLGDAPTEVYLAVQEGSRFHFPILLGTIQPIVQHLYRETLFNGAILGIMLVMAIVNFCIYLMLRDRTYLYYCCYVLLSGLMFMMYEGLTYDLFWRSVPPLNDDRVSFVTRVLTFVFAILFSTRFLHLDQYRPRLNQFFKGVVWLLLVVGLLKIAGLSVAETIFYPLTLFGLVSLFTAGVLTFRAGYRPARYYLVGWGLYILGAMSTILALMDVLSFKYLLTAYGYASGAACEATVLSFALADRLNSFRKENLYSQQAAIAQLQENERLVREQNRLLEEKVAERTQALQQSVDELELKNAEIMRQQSELEEVRLKNLRAEFARKLARIKLKSLRDQMNPHFLFNCMNTIEAYIIENRPDEATAFLQKFSRLIRATLENSLYEHIPIKNEIETLNLYIQLEEARVNNRFSHTVDVSPLLLEQPYTIPPLLLQPYVENAILHGLRHKRDTAGRLHIDLSVQDEQLICTIEDNGIGRQKAAGMRTSRPGKSQSLGMKFTGERMAVMSEISATPYQVEVVDILEGEKTGTKVILTLPLTRQTETPVV</sequence>
<dbReference type="RefSeq" id="WP_345270925.1">
    <property type="nucleotide sequence ID" value="NZ_BAABHB010000016.1"/>
</dbReference>
<dbReference type="EMBL" id="BAABHB010000016">
    <property type="protein sequence ID" value="GAA4418208.1"/>
    <property type="molecule type" value="Genomic_DNA"/>
</dbReference>
<feature type="coiled-coil region" evidence="1">
    <location>
        <begin position="409"/>
        <end position="469"/>
    </location>
</feature>
<proteinExistence type="predicted"/>
<evidence type="ECO:0000259" key="6">
    <source>
        <dbReference type="Pfam" id="PF07695"/>
    </source>
</evidence>
<dbReference type="Pfam" id="PF06580">
    <property type="entry name" value="His_kinase"/>
    <property type="match status" value="1"/>
</dbReference>
<dbReference type="InterPro" id="IPR011623">
    <property type="entry name" value="7TMR_DISM_rcpt_extracell_dom1"/>
</dbReference>
<dbReference type="Pfam" id="PF07696">
    <property type="entry name" value="7TMR-DISMED2"/>
    <property type="match status" value="1"/>
</dbReference>
<evidence type="ECO:0000313" key="9">
    <source>
        <dbReference type="Proteomes" id="UP001500936"/>
    </source>
</evidence>
<feature type="domain" description="7TM-DISM receptor extracellular" evidence="7">
    <location>
        <begin position="48"/>
        <end position="175"/>
    </location>
</feature>
<feature type="transmembrane region" description="Helical" evidence="2">
    <location>
        <begin position="218"/>
        <end position="235"/>
    </location>
</feature>
<feature type="transmembrane region" description="Helical" evidence="2">
    <location>
        <begin position="255"/>
        <end position="275"/>
    </location>
</feature>
<dbReference type="Gene3D" id="3.30.565.10">
    <property type="entry name" value="Histidine kinase-like ATPase, C-terminal domain"/>
    <property type="match status" value="1"/>
</dbReference>
<feature type="transmembrane region" description="Helical" evidence="2">
    <location>
        <begin position="339"/>
        <end position="360"/>
    </location>
</feature>
<keyword evidence="3" id="KW-0732">Signal</keyword>
<evidence type="ECO:0000259" key="5">
    <source>
        <dbReference type="Pfam" id="PF06580"/>
    </source>
</evidence>
<dbReference type="SUPFAM" id="SSF55874">
    <property type="entry name" value="ATPase domain of HSP90 chaperone/DNA topoisomerase II/histidine kinase"/>
    <property type="match status" value="1"/>
</dbReference>
<accession>A0ABP8KXD4</accession>
<evidence type="ECO:0000256" key="3">
    <source>
        <dbReference type="SAM" id="SignalP"/>
    </source>
</evidence>
<protein>
    <submittedName>
        <fullName evidence="8">Hybrid sensor histidine kinase/response regulator LadS</fullName>
    </submittedName>
</protein>
<dbReference type="InterPro" id="IPR050640">
    <property type="entry name" value="Bact_2-comp_sensor_kinase"/>
</dbReference>
<gene>
    <name evidence="8" type="primary">ladS</name>
    <name evidence="8" type="ORF">GCM10023187_51390</name>
</gene>
<keyword evidence="2" id="KW-0812">Transmembrane</keyword>
<keyword evidence="2" id="KW-1133">Transmembrane helix</keyword>